<dbReference type="AlphaFoldDB" id="A0A7Y9XA30"/>
<dbReference type="RefSeq" id="WP_237683308.1">
    <property type="nucleotide sequence ID" value="NZ_JACCHL010000001.1"/>
</dbReference>
<feature type="region of interest" description="Disordered" evidence="1">
    <location>
        <begin position="1"/>
        <end position="21"/>
    </location>
</feature>
<dbReference type="EMBL" id="JACCHL010000001">
    <property type="protein sequence ID" value="NYH50788.1"/>
    <property type="molecule type" value="Genomic_DNA"/>
</dbReference>
<protein>
    <submittedName>
        <fullName evidence="2">Uncharacterized protein</fullName>
    </submittedName>
</protein>
<name>A0A7Y9XA30_9ACTN</name>
<evidence type="ECO:0000256" key="1">
    <source>
        <dbReference type="SAM" id="MobiDB-lite"/>
    </source>
</evidence>
<feature type="region of interest" description="Disordered" evidence="1">
    <location>
        <begin position="38"/>
        <end position="65"/>
    </location>
</feature>
<gene>
    <name evidence="2" type="ORF">HNR06_000377</name>
</gene>
<sequence length="65" mass="6505">MFPASAETGTGASPAAPGPLTPAAVDAYVHDYLDASPLPGAAVASPGAPRWCTRRATAPTPEESR</sequence>
<proteinExistence type="predicted"/>
<evidence type="ECO:0000313" key="2">
    <source>
        <dbReference type="EMBL" id="NYH50788.1"/>
    </source>
</evidence>
<reference evidence="2 3" key="1">
    <citation type="submission" date="2020-07" db="EMBL/GenBank/DDBJ databases">
        <title>Sequencing the genomes of 1000 actinobacteria strains.</title>
        <authorList>
            <person name="Klenk H.-P."/>
        </authorList>
    </citation>
    <scope>NUCLEOTIDE SEQUENCE [LARGE SCALE GENOMIC DNA]</scope>
    <source>
        <strain evidence="2 3">DSM 45278</strain>
    </source>
</reference>
<organism evidence="2 3">
    <name type="scientific">Nocardiopsis sinuspersici</name>
    <dbReference type="NCBI Taxonomy" id="501010"/>
    <lineage>
        <taxon>Bacteria</taxon>
        <taxon>Bacillati</taxon>
        <taxon>Actinomycetota</taxon>
        <taxon>Actinomycetes</taxon>
        <taxon>Streptosporangiales</taxon>
        <taxon>Nocardiopsidaceae</taxon>
        <taxon>Nocardiopsis</taxon>
    </lineage>
</organism>
<comment type="caution">
    <text evidence="2">The sequence shown here is derived from an EMBL/GenBank/DDBJ whole genome shotgun (WGS) entry which is preliminary data.</text>
</comment>
<evidence type="ECO:0000313" key="3">
    <source>
        <dbReference type="Proteomes" id="UP000584931"/>
    </source>
</evidence>
<dbReference type="Proteomes" id="UP000584931">
    <property type="component" value="Unassembled WGS sequence"/>
</dbReference>
<accession>A0A7Y9XA30</accession>